<gene>
    <name evidence="1" type="ORF">H6G97_50175</name>
</gene>
<keyword evidence="2" id="KW-1185">Reference proteome</keyword>
<proteinExistence type="predicted"/>
<evidence type="ECO:0000313" key="2">
    <source>
        <dbReference type="Proteomes" id="UP000623440"/>
    </source>
</evidence>
<sequence>MKSEYAAFEILDSPLLYFVGIVNLMVRVFSPQLSEERRLVLRLTLEPSGELNLLRIGLPVKRFQVYPRNVVDIPLTVKNVGSQRLSRRGNCVSTAIETAAGRGASH</sequence>
<comment type="caution">
    <text evidence="1">The sequence shown here is derived from an EMBL/GenBank/DDBJ whole genome shotgun (WGS) entry which is preliminary data.</text>
</comment>
<dbReference type="Proteomes" id="UP000623440">
    <property type="component" value="Unassembled WGS sequence"/>
</dbReference>
<protein>
    <submittedName>
        <fullName evidence="1">Uncharacterized protein</fullName>
    </submittedName>
</protein>
<dbReference type="EMBL" id="JACJSI010000607">
    <property type="protein sequence ID" value="MBD2536949.1"/>
    <property type="molecule type" value="Genomic_DNA"/>
</dbReference>
<reference evidence="1 2" key="1">
    <citation type="journal article" date="2020" name="ISME J.">
        <title>Comparative genomics reveals insights into cyanobacterial evolution and habitat adaptation.</title>
        <authorList>
            <person name="Chen M.Y."/>
            <person name="Teng W.K."/>
            <person name="Zhao L."/>
            <person name="Hu C.X."/>
            <person name="Zhou Y.K."/>
            <person name="Han B.P."/>
            <person name="Song L.R."/>
            <person name="Shu W.S."/>
        </authorList>
    </citation>
    <scope>NUCLEOTIDE SEQUENCE [LARGE SCALE GENOMIC DNA]</scope>
    <source>
        <strain evidence="1 2">FACHB-838</strain>
    </source>
</reference>
<dbReference type="RefSeq" id="WP_190947585.1">
    <property type="nucleotide sequence ID" value="NZ_JACJSI010000607.1"/>
</dbReference>
<evidence type="ECO:0000313" key="1">
    <source>
        <dbReference type="EMBL" id="MBD2536949.1"/>
    </source>
</evidence>
<organism evidence="1 2">
    <name type="scientific">Nostoc flagelliforme FACHB-838</name>
    <dbReference type="NCBI Taxonomy" id="2692904"/>
    <lineage>
        <taxon>Bacteria</taxon>
        <taxon>Bacillati</taxon>
        <taxon>Cyanobacteriota</taxon>
        <taxon>Cyanophyceae</taxon>
        <taxon>Nostocales</taxon>
        <taxon>Nostocaceae</taxon>
        <taxon>Nostoc</taxon>
    </lineage>
</organism>
<name>A0ABR8E5J2_9NOSO</name>
<accession>A0ABR8E5J2</accession>